<reference evidence="2 3" key="1">
    <citation type="journal article" date="2020" name="ISME J.">
        <title>Comparative genomics reveals insights into cyanobacterial evolution and habitat adaptation.</title>
        <authorList>
            <person name="Chen M.Y."/>
            <person name="Teng W.K."/>
            <person name="Zhao L."/>
            <person name="Hu C.X."/>
            <person name="Zhou Y.K."/>
            <person name="Han B.P."/>
            <person name="Song L.R."/>
            <person name="Shu W.S."/>
        </authorList>
    </citation>
    <scope>NUCLEOTIDE SEQUENCE [LARGE SCALE GENOMIC DNA]</scope>
    <source>
        <strain evidence="2 3">FACHB-391</strain>
    </source>
</reference>
<evidence type="ECO:0000313" key="3">
    <source>
        <dbReference type="Proteomes" id="UP000604661"/>
    </source>
</evidence>
<comment type="caution">
    <text evidence="2">The sequence shown here is derived from an EMBL/GenBank/DDBJ whole genome shotgun (WGS) entry which is preliminary data.</text>
</comment>
<protein>
    <submittedName>
        <fullName evidence="2">Uncharacterized protein</fullName>
    </submittedName>
</protein>
<dbReference type="EMBL" id="JACJTE010000018">
    <property type="protein sequence ID" value="MBD2562361.1"/>
    <property type="molecule type" value="Genomic_DNA"/>
</dbReference>
<proteinExistence type="predicted"/>
<keyword evidence="3" id="KW-1185">Reference proteome</keyword>
<accession>A0ABR8F0F2</accession>
<gene>
    <name evidence="2" type="ORF">H6G95_17425</name>
</gene>
<evidence type="ECO:0000313" key="2">
    <source>
        <dbReference type="EMBL" id="MBD2562361.1"/>
    </source>
</evidence>
<evidence type="ECO:0000256" key="1">
    <source>
        <dbReference type="SAM" id="MobiDB-lite"/>
    </source>
</evidence>
<name>A0ABR8F0F2_NOSLI</name>
<organism evidence="2 3">
    <name type="scientific">Nostoc linckia FACHB-391</name>
    <dbReference type="NCBI Taxonomy" id="2692906"/>
    <lineage>
        <taxon>Bacteria</taxon>
        <taxon>Bacillati</taxon>
        <taxon>Cyanobacteriota</taxon>
        <taxon>Cyanophyceae</taxon>
        <taxon>Nostocales</taxon>
        <taxon>Nostocaceae</taxon>
        <taxon>Nostoc</taxon>
    </lineage>
</organism>
<dbReference type="RefSeq" id="WP_190897916.1">
    <property type="nucleotide sequence ID" value="NZ_JACJTE010000018.1"/>
</dbReference>
<sequence>MFYLLLVIGYGLAATYLLPLTHNQKKIYLTKRTQRVGKAGREEAGRASKTSGQGDKVNNHAQCPAAQRLSI</sequence>
<feature type="region of interest" description="Disordered" evidence="1">
    <location>
        <begin position="35"/>
        <end position="71"/>
    </location>
</feature>
<dbReference type="Proteomes" id="UP000604661">
    <property type="component" value="Unassembled WGS sequence"/>
</dbReference>